<dbReference type="PANTHER" id="PTHR14957:SF1">
    <property type="entry name" value="UBIQUITIN-LIKE-CONJUGATING ENZYME ATG10"/>
    <property type="match status" value="1"/>
</dbReference>
<dbReference type="InterPro" id="IPR023302">
    <property type="entry name" value="Pept_S9A_N"/>
</dbReference>
<name>A0A484K835_9ASTE</name>
<dbReference type="Pfam" id="PF03987">
    <property type="entry name" value="Autophagy_act_C"/>
    <property type="match status" value="1"/>
</dbReference>
<dbReference type="Proteomes" id="UP000595140">
    <property type="component" value="Unassembled WGS sequence"/>
</dbReference>
<keyword evidence="5" id="KW-0072">Autophagy</keyword>
<dbReference type="GO" id="GO:0061651">
    <property type="term" value="F:Atg12 conjugating enzyme activity"/>
    <property type="evidence" value="ECO:0007669"/>
    <property type="project" value="TreeGrafter"/>
</dbReference>
<dbReference type="GO" id="GO:0032446">
    <property type="term" value="P:protein modification by small protein conjugation"/>
    <property type="evidence" value="ECO:0007669"/>
    <property type="project" value="TreeGrafter"/>
</dbReference>
<evidence type="ECO:0000256" key="5">
    <source>
        <dbReference type="ARBA" id="ARBA00023006"/>
    </source>
</evidence>
<evidence type="ECO:0000256" key="6">
    <source>
        <dbReference type="ARBA" id="ARBA00029833"/>
    </source>
</evidence>
<dbReference type="Gene3D" id="2.130.10.120">
    <property type="entry name" value="Prolyl oligopeptidase, N-terminal domain"/>
    <property type="match status" value="2"/>
</dbReference>
<feature type="domain" description="Peptidase S9A N-terminal" evidence="7">
    <location>
        <begin position="82"/>
        <end position="179"/>
    </location>
</feature>
<organism evidence="8 9">
    <name type="scientific">Cuscuta campestris</name>
    <dbReference type="NCBI Taxonomy" id="132261"/>
    <lineage>
        <taxon>Eukaryota</taxon>
        <taxon>Viridiplantae</taxon>
        <taxon>Streptophyta</taxon>
        <taxon>Embryophyta</taxon>
        <taxon>Tracheophyta</taxon>
        <taxon>Spermatophyta</taxon>
        <taxon>Magnoliopsida</taxon>
        <taxon>eudicotyledons</taxon>
        <taxon>Gunneridae</taxon>
        <taxon>Pentapetalae</taxon>
        <taxon>asterids</taxon>
        <taxon>lamiids</taxon>
        <taxon>Solanales</taxon>
        <taxon>Convolvulaceae</taxon>
        <taxon>Cuscuteae</taxon>
        <taxon>Cuscuta</taxon>
        <taxon>Cuscuta subgen. Grammica</taxon>
        <taxon>Cuscuta sect. Cleistogrammica</taxon>
    </lineage>
</organism>
<feature type="domain" description="Peptidase S9A N-terminal" evidence="7">
    <location>
        <begin position="12"/>
        <end position="61"/>
    </location>
</feature>
<dbReference type="InterPro" id="IPR007135">
    <property type="entry name" value="Atg3/Atg10"/>
</dbReference>
<reference evidence="8 9" key="1">
    <citation type="submission" date="2018-04" db="EMBL/GenBank/DDBJ databases">
        <authorList>
            <person name="Vogel A."/>
        </authorList>
    </citation>
    <scope>NUCLEOTIDE SEQUENCE [LARGE SCALE GENOMIC DNA]</scope>
</reference>
<dbReference type="GO" id="GO:0000045">
    <property type="term" value="P:autophagosome assembly"/>
    <property type="evidence" value="ECO:0007669"/>
    <property type="project" value="TreeGrafter"/>
</dbReference>
<keyword evidence="9" id="KW-1185">Reference proteome</keyword>
<dbReference type="GO" id="GO:0000422">
    <property type="term" value="P:autophagy of mitochondrion"/>
    <property type="evidence" value="ECO:0007669"/>
    <property type="project" value="TreeGrafter"/>
</dbReference>
<proteinExistence type="inferred from homology"/>
<sequence>MCSNTSSCAPTPPAAKKVRHEMELFGDVRVNNYYWLRDDSRSDPEVLSYLREENEYTDHIIRLALNREAPLSVYDIMPTGPDAPLEHVILDENVKAQDHEFYRIGAFKVSPDNKLVAYAEDTKGDEIYIVHTIDIESQAPVGEPLVGLTSELEWAGDEAIVYVTMDEILRPYKAWLHSIKIQYIQLFCNHLPVYEREQGLPKITIYNLPAVGEPLRKLQGGRAIDFIDPIYSVDPSESQFASSILRQSHEKSIKFKRVMSLERSTIDIESWDGTISSGEFYISSCAFAEKWEKFNSALPQWSWCRCPKLLGVPSSRVEGYLRVDGIIPPRRCTMEDNHECDDGGLKETVCLEEEEFIDSAALVQPERHERCHYDFHIVYSLSYGVPVLYFRAYWSDGQPLALHDVETDMPAITRQELSSFKWTFITQEDHPYLNQPWFTLHPCGTSEWMKMLFSRDTSAMALGGVAIDRYMVSWFSVVSKAFGLQLPLEMFGSG</sequence>
<dbReference type="SUPFAM" id="SSF50993">
    <property type="entry name" value="Peptidase/esterase 'gauge' domain"/>
    <property type="match status" value="1"/>
</dbReference>
<dbReference type="InterPro" id="IPR029058">
    <property type="entry name" value="AB_hydrolase_fold"/>
</dbReference>
<dbReference type="GO" id="GO:0005829">
    <property type="term" value="C:cytosol"/>
    <property type="evidence" value="ECO:0007669"/>
    <property type="project" value="TreeGrafter"/>
</dbReference>
<comment type="similarity">
    <text evidence="1">Belongs to the ATG10 family.</text>
</comment>
<keyword evidence="3" id="KW-0808">Transferase</keyword>
<dbReference type="Gene3D" id="3.40.50.1820">
    <property type="entry name" value="alpha/beta hydrolase"/>
    <property type="match status" value="1"/>
</dbReference>
<dbReference type="GO" id="GO:0004252">
    <property type="term" value="F:serine-type endopeptidase activity"/>
    <property type="evidence" value="ECO:0007669"/>
    <property type="project" value="InterPro"/>
</dbReference>
<evidence type="ECO:0000256" key="3">
    <source>
        <dbReference type="ARBA" id="ARBA00022679"/>
    </source>
</evidence>
<dbReference type="Pfam" id="PF02897">
    <property type="entry name" value="Peptidase_S9_N"/>
    <property type="match status" value="2"/>
</dbReference>
<protein>
    <recommendedName>
        <fullName evidence="2">Ubiquitin-like-conjugating enzyme ATG10</fullName>
    </recommendedName>
    <alternativeName>
        <fullName evidence="6">Autophagy-related protein 10</fullName>
    </alternativeName>
</protein>
<evidence type="ECO:0000313" key="8">
    <source>
        <dbReference type="EMBL" id="VFQ61600.1"/>
    </source>
</evidence>
<evidence type="ECO:0000259" key="7">
    <source>
        <dbReference type="Pfam" id="PF02897"/>
    </source>
</evidence>
<keyword evidence="4" id="KW-0833">Ubl conjugation pathway</keyword>
<dbReference type="OrthoDB" id="4089664at2759"/>
<evidence type="ECO:0000256" key="1">
    <source>
        <dbReference type="ARBA" id="ARBA00005696"/>
    </source>
</evidence>
<evidence type="ECO:0000256" key="2">
    <source>
        <dbReference type="ARBA" id="ARBA00021099"/>
    </source>
</evidence>
<dbReference type="EMBL" id="OOIL02000182">
    <property type="protein sequence ID" value="VFQ61600.1"/>
    <property type="molecule type" value="Genomic_DNA"/>
</dbReference>
<dbReference type="AlphaFoldDB" id="A0A484K835"/>
<gene>
    <name evidence="8" type="ORF">CCAM_LOCUS3376</name>
</gene>
<accession>A0A484K835</accession>
<dbReference type="Gene3D" id="3.30.1460.50">
    <property type="match status" value="1"/>
</dbReference>
<dbReference type="PANTHER" id="PTHR14957">
    <property type="entry name" value="UBIQUITIN-LIKE-CONJUGATING ENZYME ATG10"/>
    <property type="match status" value="1"/>
</dbReference>
<evidence type="ECO:0000313" key="9">
    <source>
        <dbReference type="Proteomes" id="UP000595140"/>
    </source>
</evidence>
<evidence type="ECO:0000256" key="4">
    <source>
        <dbReference type="ARBA" id="ARBA00022786"/>
    </source>
</evidence>